<evidence type="ECO:0000313" key="2">
    <source>
        <dbReference type="EMBL" id="MEI5992758.1"/>
    </source>
</evidence>
<feature type="transmembrane region" description="Helical" evidence="1">
    <location>
        <begin position="188"/>
        <end position="208"/>
    </location>
</feature>
<organism evidence="3">
    <name type="scientific">Candidatus Enterococcus mansonii</name>
    <dbReference type="NCBI Taxonomy" id="1834181"/>
    <lineage>
        <taxon>Bacteria</taxon>
        <taxon>Bacillati</taxon>
        <taxon>Bacillota</taxon>
        <taxon>Bacilli</taxon>
        <taxon>Lactobacillales</taxon>
        <taxon>Enterococcaceae</taxon>
        <taxon>Enterococcus</taxon>
    </lineage>
</organism>
<feature type="transmembrane region" description="Helical" evidence="1">
    <location>
        <begin position="137"/>
        <end position="157"/>
    </location>
</feature>
<feature type="transmembrane region" description="Helical" evidence="1">
    <location>
        <begin position="30"/>
        <end position="47"/>
    </location>
</feature>
<name>A0A242C5H8_9ENTE</name>
<evidence type="ECO:0000313" key="4">
    <source>
        <dbReference type="Proteomes" id="UP000195139"/>
    </source>
</evidence>
<evidence type="ECO:0000256" key="1">
    <source>
        <dbReference type="SAM" id="Phobius"/>
    </source>
</evidence>
<protein>
    <recommendedName>
        <fullName evidence="5">DUF1361 domain-containing protein</fullName>
    </recommendedName>
</protein>
<keyword evidence="1" id="KW-0812">Transmembrane</keyword>
<dbReference type="RefSeq" id="WP_419469602.1">
    <property type="nucleotide sequence ID" value="NZ_NGLE02000001.1"/>
</dbReference>
<sequence length="220" mass="25665">MNQTNRWILRLATLFYCVYMLFFADTYHFMALNVFLAYIPLEISFHLNRLRKRGFVLASVLWLLFYPNAPYLFTDFFHLENLSIYHGMNQLFGQSLSDWGAFALLAIGICVYGFLGMSTIYTVLFEAEGRRLFTKKWQGFMLFLMINVLSSLAIFVGRFDRLHSVHLFTQPIKTVQTIFFSWSMDKGIYIAIFTGLQIVLLFAVNFMMKMGPVGSDEKSY</sequence>
<evidence type="ECO:0008006" key="5">
    <source>
        <dbReference type="Google" id="ProtNLM"/>
    </source>
</evidence>
<dbReference type="STRING" id="1834181.A5880_002582"/>
<keyword evidence="1" id="KW-1133">Transmembrane helix</keyword>
<feature type="transmembrane region" description="Helical" evidence="1">
    <location>
        <begin position="99"/>
        <end position="125"/>
    </location>
</feature>
<comment type="caution">
    <text evidence="3">The sequence shown here is derived from an EMBL/GenBank/DDBJ whole genome shotgun (WGS) entry which is preliminary data.</text>
</comment>
<evidence type="ECO:0000313" key="3">
    <source>
        <dbReference type="EMBL" id="OTO05409.1"/>
    </source>
</evidence>
<proteinExistence type="predicted"/>
<dbReference type="InterPro" id="IPR009793">
    <property type="entry name" value="DUF1361"/>
</dbReference>
<dbReference type="Proteomes" id="UP000195139">
    <property type="component" value="Unassembled WGS sequence"/>
</dbReference>
<keyword evidence="1" id="KW-0472">Membrane</keyword>
<dbReference type="AlphaFoldDB" id="A0A242C5H8"/>
<feature type="transmembrane region" description="Helical" evidence="1">
    <location>
        <begin position="7"/>
        <end position="24"/>
    </location>
</feature>
<keyword evidence="4" id="KW-1185">Reference proteome</keyword>
<reference evidence="3" key="1">
    <citation type="submission" date="2017-05" db="EMBL/GenBank/DDBJ databases">
        <title>The Genome Sequence of Enterococcus sp. 4G2_DIV0659.</title>
        <authorList>
            <consortium name="The Broad Institute Genomics Platform"/>
            <consortium name="The Broad Institute Genomic Center for Infectious Diseases"/>
            <person name="Earl A."/>
            <person name="Manson A."/>
            <person name="Schwartman J."/>
            <person name="Gilmore M."/>
            <person name="Abouelleil A."/>
            <person name="Cao P."/>
            <person name="Chapman S."/>
            <person name="Cusick C."/>
            <person name="Shea T."/>
            <person name="Young S."/>
            <person name="Neafsey D."/>
            <person name="Nusbaum C."/>
            <person name="Birren B."/>
        </authorList>
    </citation>
    <scope>NUCLEOTIDE SEQUENCE [LARGE SCALE GENOMIC DNA]</scope>
    <source>
        <strain evidence="3">4G2_DIV0659</strain>
    </source>
</reference>
<dbReference type="EMBL" id="NGLE01000004">
    <property type="protein sequence ID" value="OTO05409.1"/>
    <property type="molecule type" value="Genomic_DNA"/>
</dbReference>
<feature type="transmembrane region" description="Helical" evidence="1">
    <location>
        <begin position="54"/>
        <end position="73"/>
    </location>
</feature>
<dbReference type="Pfam" id="PF07099">
    <property type="entry name" value="DUF1361"/>
    <property type="match status" value="1"/>
</dbReference>
<reference evidence="2 4" key="2">
    <citation type="submission" date="2018-07" db="EMBL/GenBank/DDBJ databases">
        <title>The Genome Sequence of Enterococcus sp. DIV0659b.</title>
        <authorList>
            <consortium name="The Broad Institute Genomics Platform"/>
            <consortium name="The Broad Institute Genomic Center for Infectious Diseases"/>
            <person name="Earl A."/>
            <person name="Manson A."/>
            <person name="Schwartman J."/>
            <person name="Gilmore M."/>
            <person name="Abouelleil A."/>
            <person name="Cao P."/>
            <person name="Chapman S."/>
            <person name="Cusick C."/>
            <person name="Shea T."/>
            <person name="Young S."/>
            <person name="Neafsey D."/>
            <person name="Nusbaum C."/>
            <person name="Birren B."/>
        </authorList>
    </citation>
    <scope>NUCLEOTIDE SEQUENCE [LARGE SCALE GENOMIC DNA]</scope>
    <source>
        <strain evidence="2 4">4G2_DIV0659</strain>
    </source>
</reference>
<accession>A0A242C5H8</accession>
<dbReference type="EMBL" id="NGLE02000001">
    <property type="protein sequence ID" value="MEI5992758.1"/>
    <property type="molecule type" value="Genomic_DNA"/>
</dbReference>
<gene>
    <name evidence="2" type="ORF">A5880_000297</name>
    <name evidence="3" type="ORF">A5880_002582</name>
</gene>